<dbReference type="GO" id="GO:0006559">
    <property type="term" value="P:L-phenylalanine catabolic process"/>
    <property type="evidence" value="ECO:0007669"/>
    <property type="project" value="TreeGrafter"/>
</dbReference>
<gene>
    <name evidence="2" type="ORF">IBG28_14505</name>
</gene>
<proteinExistence type="predicted"/>
<dbReference type="InterPro" id="IPR036282">
    <property type="entry name" value="Glutathione-S-Trfase_C_sf"/>
</dbReference>
<dbReference type="GO" id="GO:0004364">
    <property type="term" value="F:glutathione transferase activity"/>
    <property type="evidence" value="ECO:0007669"/>
    <property type="project" value="TreeGrafter"/>
</dbReference>
<name>A0A7H1J336_9GAMM</name>
<dbReference type="Pfam" id="PF13409">
    <property type="entry name" value="GST_N_2"/>
    <property type="match status" value="1"/>
</dbReference>
<evidence type="ECO:0000313" key="3">
    <source>
        <dbReference type="Proteomes" id="UP000516370"/>
    </source>
</evidence>
<dbReference type="Gene3D" id="3.40.30.10">
    <property type="entry name" value="Glutaredoxin"/>
    <property type="match status" value="1"/>
</dbReference>
<dbReference type="Gene3D" id="1.20.1050.10">
    <property type="match status" value="1"/>
</dbReference>
<accession>A0A7H1J336</accession>
<dbReference type="PANTHER" id="PTHR42673:SF4">
    <property type="entry name" value="MALEYLACETOACETATE ISOMERASE"/>
    <property type="match status" value="1"/>
</dbReference>
<evidence type="ECO:0000313" key="2">
    <source>
        <dbReference type="EMBL" id="QNT04902.1"/>
    </source>
</evidence>
<protein>
    <submittedName>
        <fullName evidence="2">Glutathione S-transferase N-terminal domain-containing protein</fullName>
    </submittedName>
</protein>
<sequence length="198" mass="22182">MQLVVGTLSTWSLRAFICARLVNIQPDLILIDLEKPGYKAEVLKYSPTGLVPALLVDDFVVCDSLAIVEYFNECSDGALYPREQSERAQARSLCMEMHSGFVSLRSRCPFTFEKIEPLADFNGVIQEDIERIKVIFAQAKGPFMFDKAGAVDAFFAILAFRLDIYGICLDGKAGDYQRSLLDWPLLKNTVASARHWSS</sequence>
<dbReference type="OrthoDB" id="9799538at2"/>
<feature type="domain" description="GST N-terminal" evidence="1">
    <location>
        <begin position="1"/>
        <end position="79"/>
    </location>
</feature>
<dbReference type="PANTHER" id="PTHR42673">
    <property type="entry name" value="MALEYLACETOACETATE ISOMERASE"/>
    <property type="match status" value="1"/>
</dbReference>
<dbReference type="InterPro" id="IPR036249">
    <property type="entry name" value="Thioredoxin-like_sf"/>
</dbReference>
<dbReference type="AlphaFoldDB" id="A0A7H1J336"/>
<dbReference type="GO" id="GO:0016034">
    <property type="term" value="F:maleylacetoacetate isomerase activity"/>
    <property type="evidence" value="ECO:0007669"/>
    <property type="project" value="TreeGrafter"/>
</dbReference>
<keyword evidence="3" id="KW-1185">Reference proteome</keyword>
<reference evidence="2 3" key="1">
    <citation type="submission" date="2020-09" db="EMBL/GenBank/DDBJ databases">
        <title>Complete genome sequence of an Arctic sea ice bacterium Marinomonas arctica BSI20414.</title>
        <authorList>
            <person name="Liao L."/>
            <person name="Chen B."/>
        </authorList>
    </citation>
    <scope>NUCLEOTIDE SEQUENCE [LARGE SCALE GENOMIC DNA]</scope>
    <source>
        <strain evidence="2 3">BSI20414</strain>
    </source>
</reference>
<organism evidence="2 3">
    <name type="scientific">Marinomonas arctica</name>
    <dbReference type="NCBI Taxonomy" id="383750"/>
    <lineage>
        <taxon>Bacteria</taxon>
        <taxon>Pseudomonadati</taxon>
        <taxon>Pseudomonadota</taxon>
        <taxon>Gammaproteobacteria</taxon>
        <taxon>Oceanospirillales</taxon>
        <taxon>Oceanospirillaceae</taxon>
        <taxon>Marinomonas</taxon>
    </lineage>
</organism>
<evidence type="ECO:0000259" key="1">
    <source>
        <dbReference type="PROSITE" id="PS50404"/>
    </source>
</evidence>
<dbReference type="GO" id="GO:0006749">
    <property type="term" value="P:glutathione metabolic process"/>
    <property type="evidence" value="ECO:0007669"/>
    <property type="project" value="TreeGrafter"/>
</dbReference>
<dbReference type="InterPro" id="IPR004045">
    <property type="entry name" value="Glutathione_S-Trfase_N"/>
</dbReference>
<dbReference type="PROSITE" id="PS50404">
    <property type="entry name" value="GST_NTER"/>
    <property type="match status" value="1"/>
</dbReference>
<dbReference type="Proteomes" id="UP000516370">
    <property type="component" value="Chromosome"/>
</dbReference>
<dbReference type="RefSeq" id="WP_111605305.1">
    <property type="nucleotide sequence ID" value="NZ_BMLJ01000001.1"/>
</dbReference>
<dbReference type="EMBL" id="CP061081">
    <property type="protein sequence ID" value="QNT04902.1"/>
    <property type="molecule type" value="Genomic_DNA"/>
</dbReference>
<dbReference type="SUPFAM" id="SSF52833">
    <property type="entry name" value="Thioredoxin-like"/>
    <property type="match status" value="1"/>
</dbReference>
<keyword evidence="2" id="KW-0808">Transferase</keyword>
<dbReference type="KEGG" id="mard:IBG28_14505"/>
<dbReference type="SUPFAM" id="SSF47616">
    <property type="entry name" value="GST C-terminal domain-like"/>
    <property type="match status" value="1"/>
</dbReference>